<dbReference type="EMBL" id="VSRR010133046">
    <property type="protein sequence ID" value="MPD02770.1"/>
    <property type="molecule type" value="Genomic_DNA"/>
</dbReference>
<protein>
    <submittedName>
        <fullName evidence="1">Uncharacterized protein</fullName>
    </submittedName>
</protein>
<organism evidence="1 2">
    <name type="scientific">Portunus trituberculatus</name>
    <name type="common">Swimming crab</name>
    <name type="synonym">Neptunus trituberculatus</name>
    <dbReference type="NCBI Taxonomy" id="210409"/>
    <lineage>
        <taxon>Eukaryota</taxon>
        <taxon>Metazoa</taxon>
        <taxon>Ecdysozoa</taxon>
        <taxon>Arthropoda</taxon>
        <taxon>Crustacea</taxon>
        <taxon>Multicrustacea</taxon>
        <taxon>Malacostraca</taxon>
        <taxon>Eumalacostraca</taxon>
        <taxon>Eucarida</taxon>
        <taxon>Decapoda</taxon>
        <taxon>Pleocyemata</taxon>
        <taxon>Brachyura</taxon>
        <taxon>Eubrachyura</taxon>
        <taxon>Portunoidea</taxon>
        <taxon>Portunidae</taxon>
        <taxon>Portuninae</taxon>
        <taxon>Portunus</taxon>
    </lineage>
</organism>
<dbReference type="Proteomes" id="UP000324222">
    <property type="component" value="Unassembled WGS sequence"/>
</dbReference>
<proteinExistence type="predicted"/>
<reference evidence="1 2" key="1">
    <citation type="submission" date="2019-05" db="EMBL/GenBank/DDBJ databases">
        <title>Another draft genome of Portunus trituberculatus and its Hox gene families provides insights of decapod evolution.</title>
        <authorList>
            <person name="Jeong J.-H."/>
            <person name="Song I."/>
            <person name="Kim S."/>
            <person name="Choi T."/>
            <person name="Kim D."/>
            <person name="Ryu S."/>
            <person name="Kim W."/>
        </authorList>
    </citation>
    <scope>NUCLEOTIDE SEQUENCE [LARGE SCALE GENOMIC DNA]</scope>
    <source>
        <tissue evidence="1">Muscle</tissue>
    </source>
</reference>
<keyword evidence="2" id="KW-1185">Reference proteome</keyword>
<evidence type="ECO:0000313" key="2">
    <source>
        <dbReference type="Proteomes" id="UP000324222"/>
    </source>
</evidence>
<dbReference type="AlphaFoldDB" id="A0A5B7K6V1"/>
<gene>
    <name evidence="1" type="ORF">E2C01_098374</name>
</gene>
<name>A0A5B7K6V1_PORTR</name>
<evidence type="ECO:0000313" key="1">
    <source>
        <dbReference type="EMBL" id="MPD02770.1"/>
    </source>
</evidence>
<accession>A0A5B7K6V1</accession>
<sequence length="103" mass="11319">MNKQYCRCTKLRRDVTPSPLACFVNLSSSEYVFKLNPTTTTTITTTTTATIPGGPSGHHSARHSSWCDVPEPGSVIHHPQYGNASHLHFDICSNCRVRSCDAI</sequence>
<comment type="caution">
    <text evidence="1">The sequence shown here is derived from an EMBL/GenBank/DDBJ whole genome shotgun (WGS) entry which is preliminary data.</text>
</comment>